<organism evidence="1 2">
    <name type="scientific">Atta colombica</name>
    <dbReference type="NCBI Taxonomy" id="520822"/>
    <lineage>
        <taxon>Eukaryota</taxon>
        <taxon>Metazoa</taxon>
        <taxon>Ecdysozoa</taxon>
        <taxon>Arthropoda</taxon>
        <taxon>Hexapoda</taxon>
        <taxon>Insecta</taxon>
        <taxon>Pterygota</taxon>
        <taxon>Neoptera</taxon>
        <taxon>Endopterygota</taxon>
        <taxon>Hymenoptera</taxon>
        <taxon>Apocrita</taxon>
        <taxon>Aculeata</taxon>
        <taxon>Formicoidea</taxon>
        <taxon>Formicidae</taxon>
        <taxon>Myrmicinae</taxon>
        <taxon>Atta</taxon>
    </lineage>
</organism>
<sequence length="137" mass="16053">MDYRLYVIYTRLTQPRKFKKKTFRDPTEKYVEDCNNDVGKFFFCGGFCASDISNNRYFCYIDSSQLEHIAVYPSQCTLSAYFVTCVKSAANQGNKVLVGTLMHRTDYRIPCRSPRKIRYQENLNQLRCSCTESMANR</sequence>
<reference evidence="1 2" key="1">
    <citation type="submission" date="2015-09" db="EMBL/GenBank/DDBJ databases">
        <title>Atta colombica WGS genome.</title>
        <authorList>
            <person name="Nygaard S."/>
            <person name="Hu H."/>
            <person name="Boomsma J."/>
            <person name="Zhang G."/>
        </authorList>
    </citation>
    <scope>NUCLEOTIDE SEQUENCE [LARGE SCALE GENOMIC DNA]</scope>
    <source>
        <strain evidence="1">Treedump-2</strain>
        <tissue evidence="1">Whole body</tissue>
    </source>
</reference>
<keyword evidence="2" id="KW-1185">Reference proteome</keyword>
<dbReference type="Proteomes" id="UP000078540">
    <property type="component" value="Unassembled WGS sequence"/>
</dbReference>
<protein>
    <submittedName>
        <fullName evidence="1">Uncharacterized protein</fullName>
    </submittedName>
</protein>
<evidence type="ECO:0000313" key="1">
    <source>
        <dbReference type="EMBL" id="KYM92227.1"/>
    </source>
</evidence>
<dbReference type="EMBL" id="KQ976403">
    <property type="protein sequence ID" value="KYM92227.1"/>
    <property type="molecule type" value="Genomic_DNA"/>
</dbReference>
<dbReference type="AlphaFoldDB" id="A0A195BUH5"/>
<gene>
    <name evidence="1" type="ORF">ALC53_01290</name>
</gene>
<proteinExistence type="predicted"/>
<accession>A0A195BUH5</accession>
<name>A0A195BUH5_9HYME</name>
<evidence type="ECO:0000313" key="2">
    <source>
        <dbReference type="Proteomes" id="UP000078540"/>
    </source>
</evidence>